<accession>A0ABW4Q4Q9</accession>
<proteinExistence type="predicted"/>
<feature type="domain" description="Xylose isomerase-like TIM barrel" evidence="2">
    <location>
        <begin position="23"/>
        <end position="208"/>
    </location>
</feature>
<dbReference type="Pfam" id="PF01261">
    <property type="entry name" value="AP_endonuc_2"/>
    <property type="match status" value="1"/>
</dbReference>
<dbReference type="PANTHER" id="PTHR12110">
    <property type="entry name" value="HYDROXYPYRUVATE ISOMERASE"/>
    <property type="match status" value="1"/>
</dbReference>
<evidence type="ECO:0000313" key="3">
    <source>
        <dbReference type="EMBL" id="MFD1845009.1"/>
    </source>
</evidence>
<dbReference type="InterPro" id="IPR036237">
    <property type="entry name" value="Xyl_isomerase-like_sf"/>
</dbReference>
<keyword evidence="3" id="KW-0413">Isomerase</keyword>
<dbReference type="InterPro" id="IPR050312">
    <property type="entry name" value="IolE/XylAMocC-like"/>
</dbReference>
<comment type="caution">
    <text evidence="3">The sequence shown here is derived from an EMBL/GenBank/DDBJ whole genome shotgun (WGS) entry which is preliminary data.</text>
</comment>
<evidence type="ECO:0000256" key="1">
    <source>
        <dbReference type="ARBA" id="ARBA00023277"/>
    </source>
</evidence>
<dbReference type="Gene3D" id="3.20.20.150">
    <property type="entry name" value="Divalent-metal-dependent TIM barrel enzymes"/>
    <property type="match status" value="1"/>
</dbReference>
<gene>
    <name evidence="3" type="ORF">ACFSFX_00135</name>
</gene>
<reference evidence="4" key="1">
    <citation type="journal article" date="2019" name="Int. J. Syst. Evol. Microbiol.">
        <title>The Global Catalogue of Microorganisms (GCM) 10K type strain sequencing project: providing services to taxonomists for standard genome sequencing and annotation.</title>
        <authorList>
            <consortium name="The Broad Institute Genomics Platform"/>
            <consortium name="The Broad Institute Genome Sequencing Center for Infectious Disease"/>
            <person name="Wu L."/>
            <person name="Ma J."/>
        </authorList>
    </citation>
    <scope>NUCLEOTIDE SEQUENCE [LARGE SCALE GENOMIC DNA]</scope>
    <source>
        <strain evidence="4">JCM 11496</strain>
    </source>
</reference>
<dbReference type="EMBL" id="JBHUGA010000001">
    <property type="protein sequence ID" value="MFD1845009.1"/>
    <property type="molecule type" value="Genomic_DNA"/>
</dbReference>
<dbReference type="PANTHER" id="PTHR12110:SF41">
    <property type="entry name" value="INOSOSE DEHYDRATASE"/>
    <property type="match status" value="1"/>
</dbReference>
<keyword evidence="1" id="KW-0119">Carbohydrate metabolism</keyword>
<dbReference type="GO" id="GO:0016853">
    <property type="term" value="F:isomerase activity"/>
    <property type="evidence" value="ECO:0007669"/>
    <property type="project" value="UniProtKB-KW"/>
</dbReference>
<organism evidence="3 4">
    <name type="scientific">Arthrobacter flavus</name>
    <dbReference type="NCBI Taxonomy" id="95172"/>
    <lineage>
        <taxon>Bacteria</taxon>
        <taxon>Bacillati</taxon>
        <taxon>Actinomycetota</taxon>
        <taxon>Actinomycetes</taxon>
        <taxon>Micrococcales</taxon>
        <taxon>Micrococcaceae</taxon>
        <taxon>Arthrobacter</taxon>
    </lineage>
</organism>
<name>A0ABW4Q4Q9_9MICC</name>
<evidence type="ECO:0000259" key="2">
    <source>
        <dbReference type="Pfam" id="PF01261"/>
    </source>
</evidence>
<dbReference type="SUPFAM" id="SSF51658">
    <property type="entry name" value="Xylose isomerase-like"/>
    <property type="match status" value="1"/>
</dbReference>
<dbReference type="InterPro" id="IPR013022">
    <property type="entry name" value="Xyl_isomerase-like_TIM-brl"/>
</dbReference>
<dbReference type="RefSeq" id="WP_343876968.1">
    <property type="nucleotide sequence ID" value="NZ_BAAAIJ010000001.1"/>
</dbReference>
<keyword evidence="4" id="KW-1185">Reference proteome</keyword>
<evidence type="ECO:0000313" key="4">
    <source>
        <dbReference type="Proteomes" id="UP001597307"/>
    </source>
</evidence>
<sequence length="245" mass="26236">MELSVQLYTVRDALEADLDGTIDRIAAMGFTNVEPYNFAADPAPLAAALKRNHLSAPSGHAPLLSADQTKIFEAARILGMRTVIDPYVHPDRWTSVADIAATAAQLNEAATLAAEYGLRVGYHNHWFEVETDFAGRTGLEVLAENLHQSVVLEVDTYWVAVGGQDPAALLGRLGERVRLIHIKDGAVDQDNKSQVAVGAGRMDIAGVLAASSTVETAVVELDDSTGDLFTALEDSRRFLLARAGA</sequence>
<dbReference type="Proteomes" id="UP001597307">
    <property type="component" value="Unassembled WGS sequence"/>
</dbReference>
<protein>
    <submittedName>
        <fullName evidence="3">Sugar phosphate isomerase/epimerase</fullName>
    </submittedName>
</protein>